<feature type="transmembrane region" description="Helical" evidence="1">
    <location>
        <begin position="62"/>
        <end position="81"/>
    </location>
</feature>
<evidence type="ECO:0000313" key="3">
    <source>
        <dbReference type="Proteomes" id="UP000280834"/>
    </source>
</evidence>
<accession>A0A0R3Q4Y2</accession>
<organism evidence="4">
    <name type="scientific">Brugia timori</name>
    <dbReference type="NCBI Taxonomy" id="42155"/>
    <lineage>
        <taxon>Eukaryota</taxon>
        <taxon>Metazoa</taxon>
        <taxon>Ecdysozoa</taxon>
        <taxon>Nematoda</taxon>
        <taxon>Chromadorea</taxon>
        <taxon>Rhabditida</taxon>
        <taxon>Spirurina</taxon>
        <taxon>Spiruromorpha</taxon>
        <taxon>Filarioidea</taxon>
        <taxon>Onchocercidae</taxon>
        <taxon>Brugia</taxon>
    </lineage>
</organism>
<keyword evidence="3" id="KW-1185">Reference proteome</keyword>
<gene>
    <name evidence="2" type="ORF">BTMF_LOCUS714</name>
</gene>
<keyword evidence="1" id="KW-1133">Transmembrane helix</keyword>
<keyword evidence="1" id="KW-0812">Transmembrane</keyword>
<protein>
    <submittedName>
        <fullName evidence="4">MSP domain-containing protein</fullName>
    </submittedName>
</protein>
<evidence type="ECO:0000313" key="2">
    <source>
        <dbReference type="EMBL" id="VDO08436.1"/>
    </source>
</evidence>
<dbReference type="WBParaSite" id="BTMF_0000137201-mRNA-1">
    <property type="protein sequence ID" value="BTMF_0000137201-mRNA-1"/>
    <property type="gene ID" value="BTMF_0000137201"/>
</dbReference>
<evidence type="ECO:0000313" key="4">
    <source>
        <dbReference type="WBParaSite" id="BTMF_0000137201-mRNA-1"/>
    </source>
</evidence>
<dbReference type="AlphaFoldDB" id="A0A0R3Q4Y2"/>
<sequence length="104" mass="11563">MDTYGREFVFVYPPNNSGSIGMEATLSIINPNTKQSANVIVEYPEFDTNGDNITTTRHTASLVVKVLSSVLVLSFFVIPSIQTYASERQICVVLFKVFLSMCDM</sequence>
<name>A0A0R3Q4Y2_9BILA</name>
<keyword evidence="1" id="KW-0472">Membrane</keyword>
<reference evidence="4" key="1">
    <citation type="submission" date="2017-02" db="UniProtKB">
        <authorList>
            <consortium name="WormBaseParasite"/>
        </authorList>
    </citation>
    <scope>IDENTIFICATION</scope>
</reference>
<reference evidence="2 3" key="2">
    <citation type="submission" date="2018-11" db="EMBL/GenBank/DDBJ databases">
        <authorList>
            <consortium name="Pathogen Informatics"/>
        </authorList>
    </citation>
    <scope>NUCLEOTIDE SEQUENCE [LARGE SCALE GENOMIC DNA]</scope>
</reference>
<evidence type="ECO:0000256" key="1">
    <source>
        <dbReference type="SAM" id="Phobius"/>
    </source>
</evidence>
<dbReference type="EMBL" id="UZAG01000443">
    <property type="protein sequence ID" value="VDO08436.1"/>
    <property type="molecule type" value="Genomic_DNA"/>
</dbReference>
<dbReference type="Proteomes" id="UP000280834">
    <property type="component" value="Unassembled WGS sequence"/>
</dbReference>
<proteinExistence type="predicted"/>